<dbReference type="Proteomes" id="UP000076532">
    <property type="component" value="Unassembled WGS sequence"/>
</dbReference>
<name>A0A166WN77_9AGAM</name>
<protein>
    <submittedName>
        <fullName evidence="1">Uncharacterized protein</fullName>
    </submittedName>
</protein>
<reference evidence="1 2" key="1">
    <citation type="journal article" date="2016" name="Mol. Biol. Evol.">
        <title>Comparative Genomics of Early-Diverging Mushroom-Forming Fungi Provides Insights into the Origins of Lignocellulose Decay Capabilities.</title>
        <authorList>
            <person name="Nagy L.G."/>
            <person name="Riley R."/>
            <person name="Tritt A."/>
            <person name="Adam C."/>
            <person name="Daum C."/>
            <person name="Floudas D."/>
            <person name="Sun H."/>
            <person name="Yadav J.S."/>
            <person name="Pangilinan J."/>
            <person name="Larsson K.H."/>
            <person name="Matsuura K."/>
            <person name="Barry K."/>
            <person name="Labutti K."/>
            <person name="Kuo R."/>
            <person name="Ohm R.A."/>
            <person name="Bhattacharya S.S."/>
            <person name="Shirouzu T."/>
            <person name="Yoshinaga Y."/>
            <person name="Martin F.M."/>
            <person name="Grigoriev I.V."/>
            <person name="Hibbett D.S."/>
        </authorList>
    </citation>
    <scope>NUCLEOTIDE SEQUENCE [LARGE SCALE GENOMIC DNA]</scope>
    <source>
        <strain evidence="1 2">CBS 109695</strain>
    </source>
</reference>
<accession>A0A166WN77</accession>
<organism evidence="1 2">
    <name type="scientific">Athelia psychrophila</name>
    <dbReference type="NCBI Taxonomy" id="1759441"/>
    <lineage>
        <taxon>Eukaryota</taxon>
        <taxon>Fungi</taxon>
        <taxon>Dikarya</taxon>
        <taxon>Basidiomycota</taxon>
        <taxon>Agaricomycotina</taxon>
        <taxon>Agaricomycetes</taxon>
        <taxon>Agaricomycetidae</taxon>
        <taxon>Atheliales</taxon>
        <taxon>Atheliaceae</taxon>
        <taxon>Athelia</taxon>
    </lineage>
</organism>
<keyword evidence="2" id="KW-1185">Reference proteome</keyword>
<proteinExistence type="predicted"/>
<evidence type="ECO:0000313" key="2">
    <source>
        <dbReference type="Proteomes" id="UP000076532"/>
    </source>
</evidence>
<dbReference type="AlphaFoldDB" id="A0A166WN77"/>
<gene>
    <name evidence="1" type="ORF">FIBSPDRAFT_881416</name>
</gene>
<evidence type="ECO:0000313" key="1">
    <source>
        <dbReference type="EMBL" id="KZP33931.1"/>
    </source>
</evidence>
<dbReference type="EMBL" id="KV417481">
    <property type="protein sequence ID" value="KZP33931.1"/>
    <property type="molecule type" value="Genomic_DNA"/>
</dbReference>
<sequence>MFLMHCDHTIPIKSEANPATTSSPGTGEYVNKDLAELVVQHEGLEGDAELEQKKEIENANWTIQELDIDKLRQDDLPPSSNLSGPAPNLTTSTSALTLNIKVYPSSNADTDSDVFMLKAEEQNNNVAVM</sequence>